<feature type="transmembrane region" description="Helical" evidence="5">
    <location>
        <begin position="380"/>
        <end position="405"/>
    </location>
</feature>
<comment type="caution">
    <text evidence="6">The sequence shown here is derived from an EMBL/GenBank/DDBJ whole genome shotgun (WGS) entry which is preliminary data.</text>
</comment>
<feature type="transmembrane region" description="Helical" evidence="5">
    <location>
        <begin position="226"/>
        <end position="245"/>
    </location>
</feature>
<feature type="transmembrane region" description="Helical" evidence="5">
    <location>
        <begin position="417"/>
        <end position="438"/>
    </location>
</feature>
<evidence type="ECO:0000313" key="7">
    <source>
        <dbReference type="Proteomes" id="UP001432322"/>
    </source>
</evidence>
<dbReference type="InterPro" id="IPR011701">
    <property type="entry name" value="MFS"/>
</dbReference>
<evidence type="ECO:0000256" key="2">
    <source>
        <dbReference type="ARBA" id="ARBA00022692"/>
    </source>
</evidence>
<evidence type="ECO:0000256" key="1">
    <source>
        <dbReference type="ARBA" id="ARBA00004141"/>
    </source>
</evidence>
<keyword evidence="2 5" id="KW-0812">Transmembrane</keyword>
<dbReference type="Pfam" id="PF07690">
    <property type="entry name" value="MFS_1"/>
    <property type="match status" value="1"/>
</dbReference>
<keyword evidence="7" id="KW-1185">Reference proteome</keyword>
<proteinExistence type="predicted"/>
<dbReference type="SUPFAM" id="SSF103473">
    <property type="entry name" value="MFS general substrate transporter"/>
    <property type="match status" value="1"/>
</dbReference>
<reference evidence="6" key="1">
    <citation type="submission" date="2023-10" db="EMBL/GenBank/DDBJ databases">
        <title>Genome assembly of Pristionchus species.</title>
        <authorList>
            <person name="Yoshida K."/>
            <person name="Sommer R.J."/>
        </authorList>
    </citation>
    <scope>NUCLEOTIDE SEQUENCE</scope>
    <source>
        <strain evidence="6">RS5133</strain>
    </source>
</reference>
<feature type="transmembrane region" description="Helical" evidence="5">
    <location>
        <begin position="94"/>
        <end position="116"/>
    </location>
</feature>
<dbReference type="Gene3D" id="1.20.1250.20">
    <property type="entry name" value="MFS general substrate transporter like domains"/>
    <property type="match status" value="2"/>
</dbReference>
<keyword evidence="4 5" id="KW-0472">Membrane</keyword>
<dbReference type="GO" id="GO:0016020">
    <property type="term" value="C:membrane"/>
    <property type="evidence" value="ECO:0007669"/>
    <property type="project" value="UniProtKB-SubCell"/>
</dbReference>
<evidence type="ECO:0008006" key="8">
    <source>
        <dbReference type="Google" id="ProtNLM"/>
    </source>
</evidence>
<feature type="transmembrane region" description="Helical" evidence="5">
    <location>
        <begin position="156"/>
        <end position="179"/>
    </location>
</feature>
<dbReference type="GO" id="GO:0022857">
    <property type="term" value="F:transmembrane transporter activity"/>
    <property type="evidence" value="ECO:0007669"/>
    <property type="project" value="InterPro"/>
</dbReference>
<sequence>MACCAATVPGSKYPGQTPGRKTPAVSIASTASSVSNEIISPEYRVYPERWLHLAAVCLLALSNATQWITYISLSKSTARFYCGMPSERSGECSVGLWTNQIFQIMGLFLGVAGMYATDHWGIRVSTRIGAASNFVGAAIRLSSSLPDTPLEYRSTVLHIGNFISAAAPPFFLVLAPKVAERWFPAGERATAHVFIFIANPLGVAIGTVVATLIIDQSKVTESSFDFFVLNAIVVSLATVVLLIAFNTRKSLPPTAPSASSAVSDYPPFLVGLLATFRNKQFLIQLIPFGFAFGLQWGIFLYTDQLCTELGYPEKLTAWASAASALVGSLAAIAAGRYVDRTKRFKETVRWCMLAFALIATAMAALLRTPVPPLSSRSYSALFILLAALLGAASSPIYPIGIELAIETTFPVMEATSGGGIATAGHIIMFTLVSVMNALRSTRWIYSDFDAIDSQPKLSSNYFLLLDSWVLFAFIGALVAFKFMNPRYRRIEYEDSVNLQKRLQKGITPPPITKV</sequence>
<dbReference type="PANTHER" id="PTHR10924">
    <property type="entry name" value="MAJOR FACILITATOR SUPERFAMILY PROTEIN-RELATED"/>
    <property type="match status" value="1"/>
</dbReference>
<evidence type="ECO:0000256" key="5">
    <source>
        <dbReference type="SAM" id="Phobius"/>
    </source>
</evidence>
<evidence type="ECO:0000256" key="4">
    <source>
        <dbReference type="ARBA" id="ARBA00023136"/>
    </source>
</evidence>
<organism evidence="6 7">
    <name type="scientific">Pristionchus fissidentatus</name>
    <dbReference type="NCBI Taxonomy" id="1538716"/>
    <lineage>
        <taxon>Eukaryota</taxon>
        <taxon>Metazoa</taxon>
        <taxon>Ecdysozoa</taxon>
        <taxon>Nematoda</taxon>
        <taxon>Chromadorea</taxon>
        <taxon>Rhabditida</taxon>
        <taxon>Rhabditina</taxon>
        <taxon>Diplogasteromorpha</taxon>
        <taxon>Diplogasteroidea</taxon>
        <taxon>Neodiplogasteridae</taxon>
        <taxon>Pristionchus</taxon>
    </lineage>
</organism>
<evidence type="ECO:0000313" key="6">
    <source>
        <dbReference type="EMBL" id="GMT11073.1"/>
    </source>
</evidence>
<feature type="transmembrane region" description="Helical" evidence="5">
    <location>
        <begin position="458"/>
        <end position="480"/>
    </location>
</feature>
<keyword evidence="3 5" id="KW-1133">Transmembrane helix</keyword>
<feature type="transmembrane region" description="Helical" evidence="5">
    <location>
        <begin position="50"/>
        <end position="73"/>
    </location>
</feature>
<dbReference type="PANTHER" id="PTHR10924:SF8">
    <property type="entry name" value="MFS DOMAIN-CONTAINING PROTEIN-RELATED"/>
    <property type="match status" value="1"/>
</dbReference>
<dbReference type="EMBL" id="BTSY01000001">
    <property type="protein sequence ID" value="GMT11073.1"/>
    <property type="molecule type" value="Genomic_DNA"/>
</dbReference>
<feature type="transmembrane region" description="Helical" evidence="5">
    <location>
        <begin position="191"/>
        <end position="214"/>
    </location>
</feature>
<protein>
    <recommendedName>
        <fullName evidence="8">Membrane transporter</fullName>
    </recommendedName>
</protein>
<dbReference type="AlphaFoldDB" id="A0AAV5UWF9"/>
<feature type="transmembrane region" description="Helical" evidence="5">
    <location>
        <begin position="281"/>
        <end position="302"/>
    </location>
</feature>
<name>A0AAV5UWF9_9BILA</name>
<dbReference type="InterPro" id="IPR049680">
    <property type="entry name" value="FLVCR1-2_SLC49-like"/>
</dbReference>
<evidence type="ECO:0000256" key="3">
    <source>
        <dbReference type="ARBA" id="ARBA00022989"/>
    </source>
</evidence>
<feature type="transmembrane region" description="Helical" evidence="5">
    <location>
        <begin position="317"/>
        <end position="338"/>
    </location>
</feature>
<gene>
    <name evidence="6" type="ORF">PFISCL1PPCAC_2370</name>
</gene>
<dbReference type="InterPro" id="IPR036259">
    <property type="entry name" value="MFS_trans_sf"/>
</dbReference>
<feature type="transmembrane region" description="Helical" evidence="5">
    <location>
        <begin position="350"/>
        <end position="368"/>
    </location>
</feature>
<comment type="subcellular location">
    <subcellularLocation>
        <location evidence="1">Membrane</location>
        <topology evidence="1">Multi-pass membrane protein</topology>
    </subcellularLocation>
</comment>
<dbReference type="Proteomes" id="UP001432322">
    <property type="component" value="Unassembled WGS sequence"/>
</dbReference>
<accession>A0AAV5UWF9</accession>